<evidence type="ECO:0000256" key="3">
    <source>
        <dbReference type="ARBA" id="ARBA00022553"/>
    </source>
</evidence>
<dbReference type="FunFam" id="3.80.10.10:FF:000041">
    <property type="entry name" value="LRR receptor-like serine/threonine-protein kinase ERECTA"/>
    <property type="match status" value="1"/>
</dbReference>
<evidence type="ECO:0000256" key="5">
    <source>
        <dbReference type="ARBA" id="ARBA00022692"/>
    </source>
</evidence>
<keyword evidence="15" id="KW-1185">Reference proteome</keyword>
<feature type="domain" description="PKD/Chitinase" evidence="13">
    <location>
        <begin position="776"/>
        <end position="851"/>
    </location>
</feature>
<dbReference type="SMART" id="SM00364">
    <property type="entry name" value="LRR_BAC"/>
    <property type="match status" value="12"/>
</dbReference>
<evidence type="ECO:0000256" key="6">
    <source>
        <dbReference type="ARBA" id="ARBA00022729"/>
    </source>
</evidence>
<comment type="subcellular location">
    <subcellularLocation>
        <location evidence="1">Cell membrane</location>
    </subcellularLocation>
    <subcellularLocation>
        <location evidence="12">Endomembrane system</location>
        <topology evidence="12">Single-pass membrane protein</topology>
    </subcellularLocation>
</comment>
<dbReference type="SMART" id="SM00369">
    <property type="entry name" value="LRR_TYP"/>
    <property type="match status" value="7"/>
</dbReference>
<dbReference type="Gene3D" id="3.80.10.10">
    <property type="entry name" value="Ribonuclease Inhibitor"/>
    <property type="match status" value="3"/>
</dbReference>
<dbReference type="SMART" id="SM00365">
    <property type="entry name" value="LRR_SD22"/>
    <property type="match status" value="6"/>
</dbReference>
<keyword evidence="9" id="KW-0472">Membrane</keyword>
<dbReference type="InterPro" id="IPR001611">
    <property type="entry name" value="Leu-rich_rpt"/>
</dbReference>
<dbReference type="InterPro" id="IPR003591">
    <property type="entry name" value="Leu-rich_rpt_typical-subtyp"/>
</dbReference>
<keyword evidence="7" id="KW-0677">Repeat</keyword>
<dbReference type="AlphaFoldDB" id="A0A327NQ48"/>
<dbReference type="PANTHER" id="PTHR48052:SF8">
    <property type="entry name" value="LRR RECEPTOR-LIKE SERINE_THREONINE-PROTEIN KINASE FLS2"/>
    <property type="match status" value="1"/>
</dbReference>
<evidence type="ECO:0000256" key="12">
    <source>
        <dbReference type="ARBA" id="ARBA00037847"/>
    </source>
</evidence>
<dbReference type="InterPro" id="IPR025875">
    <property type="entry name" value="Leu-rich_rpt_4"/>
</dbReference>
<evidence type="ECO:0000256" key="8">
    <source>
        <dbReference type="ARBA" id="ARBA00022989"/>
    </source>
</evidence>
<accession>A0A327NQ48</accession>
<keyword evidence="5" id="KW-0812">Transmembrane</keyword>
<organism evidence="14 15">
    <name type="scientific">Spirosoma telluris</name>
    <dbReference type="NCBI Taxonomy" id="2183553"/>
    <lineage>
        <taxon>Bacteria</taxon>
        <taxon>Pseudomonadati</taxon>
        <taxon>Bacteroidota</taxon>
        <taxon>Cytophagia</taxon>
        <taxon>Cytophagales</taxon>
        <taxon>Cytophagaceae</taxon>
        <taxon>Spirosoma</taxon>
    </lineage>
</organism>
<dbReference type="OrthoDB" id="905070at2"/>
<evidence type="ECO:0000313" key="15">
    <source>
        <dbReference type="Proteomes" id="UP000249016"/>
    </source>
</evidence>
<dbReference type="Gene3D" id="2.60.40.10">
    <property type="entry name" value="Immunoglobulins"/>
    <property type="match status" value="1"/>
</dbReference>
<dbReference type="Pfam" id="PF00560">
    <property type="entry name" value="LRR_1"/>
    <property type="match status" value="5"/>
</dbReference>
<evidence type="ECO:0000259" key="13">
    <source>
        <dbReference type="SMART" id="SM00089"/>
    </source>
</evidence>
<name>A0A327NQ48_9BACT</name>
<dbReference type="Pfam" id="PF12799">
    <property type="entry name" value="LRR_4"/>
    <property type="match status" value="1"/>
</dbReference>
<dbReference type="SUPFAM" id="SSF52058">
    <property type="entry name" value="L domain-like"/>
    <property type="match status" value="2"/>
</dbReference>
<dbReference type="FunFam" id="3.80.10.10:FF:000095">
    <property type="entry name" value="LRR receptor-like serine/threonine-protein kinase GSO1"/>
    <property type="match status" value="1"/>
</dbReference>
<dbReference type="SUPFAM" id="SSF49299">
    <property type="entry name" value="PKD domain"/>
    <property type="match status" value="1"/>
</dbReference>
<protein>
    <recommendedName>
        <fullName evidence="13">PKD/Chitinase domain-containing protein</fullName>
    </recommendedName>
</protein>
<proteinExistence type="predicted"/>
<evidence type="ECO:0000256" key="10">
    <source>
        <dbReference type="ARBA" id="ARBA00023170"/>
    </source>
</evidence>
<evidence type="ECO:0000256" key="1">
    <source>
        <dbReference type="ARBA" id="ARBA00004236"/>
    </source>
</evidence>
<keyword evidence="4" id="KW-0433">Leucine-rich repeat</keyword>
<dbReference type="SMART" id="SM00089">
    <property type="entry name" value="PKD"/>
    <property type="match status" value="3"/>
</dbReference>
<dbReference type="InterPro" id="IPR035986">
    <property type="entry name" value="PKD_dom_sf"/>
</dbReference>
<keyword evidence="11" id="KW-0325">Glycoprotein</keyword>
<evidence type="ECO:0000256" key="4">
    <source>
        <dbReference type="ARBA" id="ARBA00022614"/>
    </source>
</evidence>
<dbReference type="EMBL" id="QLII01000001">
    <property type="protein sequence ID" value="RAI77327.1"/>
    <property type="molecule type" value="Genomic_DNA"/>
</dbReference>
<dbReference type="PROSITE" id="PS51450">
    <property type="entry name" value="LRR"/>
    <property type="match status" value="4"/>
</dbReference>
<dbReference type="InterPro" id="IPR013783">
    <property type="entry name" value="Ig-like_fold"/>
</dbReference>
<feature type="domain" description="PKD/Chitinase" evidence="13">
    <location>
        <begin position="700"/>
        <end position="774"/>
    </location>
</feature>
<dbReference type="GO" id="GO:0012505">
    <property type="term" value="C:endomembrane system"/>
    <property type="evidence" value="ECO:0007669"/>
    <property type="project" value="UniProtKB-SubCell"/>
</dbReference>
<feature type="domain" description="PKD/Chitinase" evidence="13">
    <location>
        <begin position="615"/>
        <end position="696"/>
    </location>
</feature>
<evidence type="ECO:0000256" key="9">
    <source>
        <dbReference type="ARBA" id="ARBA00023136"/>
    </source>
</evidence>
<keyword evidence="10" id="KW-0675">Receptor</keyword>
<keyword evidence="2" id="KW-1003">Cell membrane</keyword>
<keyword evidence="3" id="KW-0597">Phosphoprotein</keyword>
<reference evidence="14 15" key="1">
    <citation type="submission" date="2018-06" db="EMBL/GenBank/DDBJ databases">
        <title>Spirosoma sp. HMF3257 Genome sequencing and assembly.</title>
        <authorList>
            <person name="Kang H."/>
            <person name="Cha I."/>
            <person name="Kim H."/>
            <person name="Kang J."/>
            <person name="Joh K."/>
        </authorList>
    </citation>
    <scope>NUCLEOTIDE SEQUENCE [LARGE SCALE GENOMIC DNA]</scope>
    <source>
        <strain evidence="14 15">HMF3257</strain>
    </source>
</reference>
<keyword evidence="8" id="KW-1133">Transmembrane helix</keyword>
<dbReference type="FunFam" id="3.80.10.10:FF:000383">
    <property type="entry name" value="Leucine-rich repeat receptor protein kinase EMS1"/>
    <property type="match status" value="1"/>
</dbReference>
<dbReference type="Pfam" id="PF13855">
    <property type="entry name" value="LRR_8"/>
    <property type="match status" value="1"/>
</dbReference>
<dbReference type="Proteomes" id="UP000249016">
    <property type="component" value="Unassembled WGS sequence"/>
</dbReference>
<sequence>MISLLQFSHCTIWRVKSLLITLLCIGLLAQGKPIDSGISMIDASTDSTTVDSTLAKQTDSSGGVDRLLHYDWLTSDGPKIEHPDGRTSFEIVQNGGKKTSDTKASLRAAPLSTLDYQPLMDLYNGTNGPNWTNHTGWGNGTDPCTGNGGQPWFGLTCNNGRVSEVLLTNNNLVGSLPGSLSMLTGLTVLQINQNSQLSGSIPTGLGNLTALIGLELDNNDLTGSIPTDLSTLTNLKALSLQYNRLAGTIPANLSTNLEKLDLQHNQLTGNLPANLIAMTKIQYIILSVNQLTGTIPTDLSPLTSLLNFNLSENQLTGNIPTSLPASLQGYELQSNQLTGSLPTNLPLNIERLNLNDNQLTGSLPVNLNTLTKLTILNLYNNQLTGSLPANLPSNIETLDLNNNQLTGSLPTNLNTLTNLKVLNLNDNQLTGSLPANLPTNIETLNLNDNLLTGNLPTNLNTLTNLKVLNLNDNQLTGSIPANLGALTKLTILNLYNNQLTGSLPANLPSNIETLDLNNNQLTGSLPTNLNTLTNLKVLNLNDNQLTGSIPANLGTLTKLTILNLSTNQLSGCFPSTLTALCGGGRSIGFQNNPDLPGAGDFAAFCSRGFGSAGFVAQASASPTSVCIQSVVSLSANGGSGYSYNWLSPTGTTLSSNSDQSVSATLSTSGVKTFTVVISSGSSCSSTATVNVTVNNLSAIKLSASTACAGSPVTLSATSGLSSYTFTGPSGTLSGAGNTRLVLSLTAGTYSFSVAAVNASGCLATDQLSLVVSELPTATLTSSGTLTCDQRTVTLTASGGDSYTFTRGGVIVGTPGSTNTIDVTTAGTYTVRVANATGCVSTTTTNVVSTIATINVDNPATTFGIKNVAFSQTFSASGGHLPVVSVWPAVVYPTD</sequence>
<dbReference type="InterPro" id="IPR032675">
    <property type="entry name" value="LRR_dom_sf"/>
</dbReference>
<comment type="caution">
    <text evidence="14">The sequence shown here is derived from an EMBL/GenBank/DDBJ whole genome shotgun (WGS) entry which is preliminary data.</text>
</comment>
<dbReference type="PANTHER" id="PTHR48052">
    <property type="entry name" value="UNNAMED PRODUCT"/>
    <property type="match status" value="1"/>
</dbReference>
<evidence type="ECO:0000256" key="2">
    <source>
        <dbReference type="ARBA" id="ARBA00022475"/>
    </source>
</evidence>
<dbReference type="InterPro" id="IPR022409">
    <property type="entry name" value="PKD/Chitinase_dom"/>
</dbReference>
<keyword evidence="6" id="KW-0732">Signal</keyword>
<evidence type="ECO:0000256" key="7">
    <source>
        <dbReference type="ARBA" id="ARBA00022737"/>
    </source>
</evidence>
<gene>
    <name evidence="14" type="ORF">HMF3257_29830</name>
</gene>
<evidence type="ECO:0000256" key="11">
    <source>
        <dbReference type="ARBA" id="ARBA00023180"/>
    </source>
</evidence>
<evidence type="ECO:0000313" key="14">
    <source>
        <dbReference type="EMBL" id="RAI77327.1"/>
    </source>
</evidence>
<dbReference type="RefSeq" id="WP_111347859.1">
    <property type="nucleotide sequence ID" value="NZ_QLII01000001.1"/>
</dbReference>
<dbReference type="GO" id="GO:0005886">
    <property type="term" value="C:plasma membrane"/>
    <property type="evidence" value="ECO:0007669"/>
    <property type="project" value="UniProtKB-SubCell"/>
</dbReference>